<dbReference type="EMBL" id="BBLT01000001">
    <property type="protein sequence ID" value="GAL83452.1"/>
    <property type="molecule type" value="Genomic_DNA"/>
</dbReference>
<evidence type="ECO:0000313" key="2">
    <source>
        <dbReference type="Proteomes" id="UP000030185"/>
    </source>
</evidence>
<dbReference type="AlphaFoldDB" id="A0A098LAJ0"/>
<proteinExistence type="predicted"/>
<name>A0A098LAJ0_9BACT</name>
<sequence>MTVFFVDNTPDEPFRIIEGKVIKSFPEYRGSYECEGAHNCRIVQIVEYINPDGVSKSRKRLYETLTFKSIHNLEIYYKSLLEDACCKKMYPYW</sequence>
<dbReference type="STRING" id="153721.MYP_679"/>
<accession>A0A098LAJ0</accession>
<keyword evidence="2" id="KW-1185">Reference proteome</keyword>
<dbReference type="Proteomes" id="UP000030185">
    <property type="component" value="Unassembled WGS sequence"/>
</dbReference>
<evidence type="ECO:0000313" key="1">
    <source>
        <dbReference type="EMBL" id="GAL83452.1"/>
    </source>
</evidence>
<comment type="caution">
    <text evidence="1">The sequence shown here is derived from an EMBL/GenBank/DDBJ whole genome shotgun (WGS) entry which is preliminary data.</text>
</comment>
<protein>
    <submittedName>
        <fullName evidence="1">Uncharacterized protein</fullName>
    </submittedName>
</protein>
<gene>
    <name evidence="1" type="ORF">MYP_679</name>
</gene>
<reference evidence="1 2" key="1">
    <citation type="submission" date="2014-09" db="EMBL/GenBank/DDBJ databases">
        <title>Sporocytophaga myxococcoides PG-01 genome sequencing.</title>
        <authorList>
            <person name="Liu L."/>
            <person name="Gao P.J."/>
            <person name="Chen G.J."/>
            <person name="Wang L.S."/>
        </authorList>
    </citation>
    <scope>NUCLEOTIDE SEQUENCE [LARGE SCALE GENOMIC DNA]</scope>
    <source>
        <strain evidence="1 2">PG-01</strain>
    </source>
</reference>
<dbReference type="RefSeq" id="WP_045458341.1">
    <property type="nucleotide sequence ID" value="NZ_BBLT01000001.1"/>
</dbReference>
<organism evidence="1 2">
    <name type="scientific">Sporocytophaga myxococcoides</name>
    <dbReference type="NCBI Taxonomy" id="153721"/>
    <lineage>
        <taxon>Bacteria</taxon>
        <taxon>Pseudomonadati</taxon>
        <taxon>Bacteroidota</taxon>
        <taxon>Cytophagia</taxon>
        <taxon>Cytophagales</taxon>
        <taxon>Cytophagaceae</taxon>
        <taxon>Sporocytophaga</taxon>
    </lineage>
</organism>